<keyword evidence="1" id="KW-0677">Repeat</keyword>
<dbReference type="Proteomes" id="UP000502298">
    <property type="component" value="Chromosome"/>
</dbReference>
<dbReference type="Gene3D" id="2.20.120.10">
    <property type="entry name" value="Multimodular pneumococcal cell wall endolysin, domain 3"/>
    <property type="match status" value="1"/>
</dbReference>
<dbReference type="InterPro" id="IPR018337">
    <property type="entry name" value="Cell_wall/Cho-bd_repeat"/>
</dbReference>
<feature type="repeat" description="Cell wall-binding" evidence="2">
    <location>
        <begin position="24"/>
        <end position="43"/>
    </location>
</feature>
<dbReference type="SUPFAM" id="SSF69360">
    <property type="entry name" value="Cell wall binding repeat"/>
    <property type="match status" value="1"/>
</dbReference>
<name>A0A6H2ENH1_9ACTO</name>
<dbReference type="Pfam" id="PF19127">
    <property type="entry name" value="Choline_bind_3"/>
    <property type="match status" value="1"/>
</dbReference>
<evidence type="ECO:0000256" key="2">
    <source>
        <dbReference type="PROSITE-ProRule" id="PRU00591"/>
    </source>
</evidence>
<evidence type="ECO:0008006" key="5">
    <source>
        <dbReference type="Google" id="ProtNLM"/>
    </source>
</evidence>
<sequence>MVTGWLQNQLGEYFYFDANGSMATNRWIQTNNRWYYLGDSGVMLVDQCNSQMVNGTTLILQE</sequence>
<dbReference type="PROSITE" id="PS51170">
    <property type="entry name" value="CW"/>
    <property type="match status" value="2"/>
</dbReference>
<keyword evidence="4" id="KW-1185">Reference proteome</keyword>
<accession>A0A6H2ENH1</accession>
<feature type="repeat" description="Cell wall-binding" evidence="2">
    <location>
        <begin position="2"/>
        <end position="22"/>
    </location>
</feature>
<dbReference type="EMBL" id="CP050804">
    <property type="protein sequence ID" value="QJC22621.1"/>
    <property type="molecule type" value="Genomic_DNA"/>
</dbReference>
<dbReference type="AlphaFoldDB" id="A0A6H2ENH1"/>
<protein>
    <recommendedName>
        <fullName evidence="5">Cell wall binding repeat-containing protein</fullName>
    </recommendedName>
</protein>
<evidence type="ECO:0000313" key="3">
    <source>
        <dbReference type="EMBL" id="QJC22621.1"/>
    </source>
</evidence>
<organism evidence="3 4">
    <name type="scientific">Arcanobacterium buesumense</name>
    <dbReference type="NCBI Taxonomy" id="2722751"/>
    <lineage>
        <taxon>Bacteria</taxon>
        <taxon>Bacillati</taxon>
        <taxon>Actinomycetota</taxon>
        <taxon>Actinomycetes</taxon>
        <taxon>Actinomycetales</taxon>
        <taxon>Actinomycetaceae</taxon>
        <taxon>Arcanobacterium</taxon>
    </lineage>
</organism>
<reference evidence="3 4" key="1">
    <citation type="submission" date="2020-03" db="EMBL/GenBank/DDBJ databases">
        <title>Complete genome of Arcanobacterium buesumensis sp. nov. strain 2701.</title>
        <authorList>
            <person name="Borowiak M."/>
            <person name="Alssahen M."/>
            <person name="Laemmler C."/>
            <person name="Malorny B."/>
            <person name="Hassan A."/>
            <person name="Prenger-Berninghoff E."/>
            <person name="Ploetz M."/>
            <person name="Abdulmawjood A."/>
        </authorList>
    </citation>
    <scope>NUCLEOTIDE SEQUENCE [LARGE SCALE GENOMIC DNA]</scope>
    <source>
        <strain evidence="3 4">2701</strain>
    </source>
</reference>
<gene>
    <name evidence="3" type="ORF">HC352_00390</name>
</gene>
<proteinExistence type="predicted"/>
<evidence type="ECO:0000313" key="4">
    <source>
        <dbReference type="Proteomes" id="UP000502298"/>
    </source>
</evidence>
<dbReference type="KEGG" id="arca:HC352_00390"/>
<evidence type="ECO:0000256" key="1">
    <source>
        <dbReference type="ARBA" id="ARBA00022737"/>
    </source>
</evidence>